<feature type="transmembrane region" description="Helical" evidence="1">
    <location>
        <begin position="240"/>
        <end position="261"/>
    </location>
</feature>
<feature type="transmembrane region" description="Helical" evidence="1">
    <location>
        <begin position="329"/>
        <end position="347"/>
    </location>
</feature>
<dbReference type="RefSeq" id="WP_394458723.1">
    <property type="nucleotide sequence ID" value="NZ_JBIGHZ010000001.1"/>
</dbReference>
<dbReference type="Pfam" id="PF14345">
    <property type="entry name" value="GDYXXLXY"/>
    <property type="match status" value="1"/>
</dbReference>
<evidence type="ECO:0000256" key="1">
    <source>
        <dbReference type="SAM" id="Phobius"/>
    </source>
</evidence>
<dbReference type="EMBL" id="JBIGHZ010000001">
    <property type="protein sequence ID" value="MFG6447355.1"/>
    <property type="molecule type" value="Genomic_DNA"/>
</dbReference>
<feature type="transmembrane region" description="Helical" evidence="1">
    <location>
        <begin position="69"/>
        <end position="85"/>
    </location>
</feature>
<keyword evidence="1" id="KW-0472">Membrane</keyword>
<dbReference type="Pfam" id="PF14351">
    <property type="entry name" value="DUF4401"/>
    <property type="match status" value="1"/>
</dbReference>
<feature type="transmembrane region" description="Helical" evidence="1">
    <location>
        <begin position="273"/>
        <end position="298"/>
    </location>
</feature>
<feature type="transmembrane region" description="Helical" evidence="1">
    <location>
        <begin position="145"/>
        <end position="172"/>
    </location>
</feature>
<feature type="transmembrane region" description="Helical" evidence="1">
    <location>
        <begin position="37"/>
        <end position="57"/>
    </location>
</feature>
<dbReference type="Proteomes" id="UP001606099">
    <property type="component" value="Unassembled WGS sequence"/>
</dbReference>
<evidence type="ECO:0000313" key="4">
    <source>
        <dbReference type="Proteomes" id="UP001606099"/>
    </source>
</evidence>
<protein>
    <submittedName>
        <fullName evidence="3">GDYXXLXY domain-containing protein</fullName>
    </submittedName>
</protein>
<proteinExistence type="predicted"/>
<feature type="transmembrane region" description="Helical" evidence="1">
    <location>
        <begin position="305"/>
        <end position="323"/>
    </location>
</feature>
<reference evidence="3 4" key="1">
    <citation type="submission" date="2024-08" db="EMBL/GenBank/DDBJ databases">
        <authorList>
            <person name="Lu H."/>
        </authorList>
    </citation>
    <scope>NUCLEOTIDE SEQUENCE [LARGE SCALE GENOMIC DNA]</scope>
    <source>
        <strain evidence="3 4">BYS180W</strain>
    </source>
</reference>
<accession>A0ABW7FSW6</accession>
<gene>
    <name evidence="3" type="ORF">ACG0Z6_03755</name>
</gene>
<feature type="transmembrane region" description="Helical" evidence="1">
    <location>
        <begin position="97"/>
        <end position="115"/>
    </location>
</feature>
<feature type="transmembrane region" description="Helical" evidence="1">
    <location>
        <begin position="121"/>
        <end position="138"/>
    </location>
</feature>
<keyword evidence="1" id="KW-0812">Transmembrane</keyword>
<sequence length="527" mass="55903">MKPAPAWFNTAVAEGLLPPEATLADAPRAQQQRPWPLLLLMAVGAWVVTLLLLLMVFVALGDVSRDPPISYALGGLALVAALGVLRQPTMPMFWEQLALSLLGVGMALLGFGLAHHGDRDLALAVLALMCLLLALYLPRAWLQTLLGAAAAALLAVLTPHPTPLLLLWLLAWGCLQGWGPAWPALRWAAVLSHFAAGWAMVLLLQLCVWAGPSFLLGDAVGDGGVPAVLHACADGRAPGCLAPALSVGAALLGLGLLAWSWTAARSASLLGPALALLVLAGVLPTLGAALLVLCLAALSHSWRQAVAAGVACAWMVGSFYYQLEWPLAHKAQLLVVLGALLALRAWWASRRAGVAATPPATGAQPARWLLGGGLLLVLVVVNAAIWQKQSLIRHGQPVYVHLAPVDPRSLMQGDYMQLNFALPSELAQQRLLQPWGQRLRLAARLNAQGVVTELRLPQGATGLAEGEIWLELTPKDGRWVLVTDAWFFAEGQAQAFEAARFGEFRVLPDGRALLVGMADAELIPIRP</sequence>
<keyword evidence="1" id="KW-1133">Transmembrane helix</keyword>
<feature type="domain" description="DUF4401" evidence="2">
    <location>
        <begin position="34"/>
        <end position="350"/>
    </location>
</feature>
<keyword evidence="4" id="KW-1185">Reference proteome</keyword>
<evidence type="ECO:0000259" key="2">
    <source>
        <dbReference type="Pfam" id="PF14351"/>
    </source>
</evidence>
<name>A0ABW7FSW6_9BURK</name>
<organism evidence="3 4">
    <name type="scientific">Roseateles rivi</name>
    <dbReference type="NCBI Taxonomy" id="3299028"/>
    <lineage>
        <taxon>Bacteria</taxon>
        <taxon>Pseudomonadati</taxon>
        <taxon>Pseudomonadota</taxon>
        <taxon>Betaproteobacteria</taxon>
        <taxon>Burkholderiales</taxon>
        <taxon>Sphaerotilaceae</taxon>
        <taxon>Roseateles</taxon>
    </lineage>
</organism>
<dbReference type="InterPro" id="IPR025833">
    <property type="entry name" value="GDYXXLXY"/>
</dbReference>
<feature type="transmembrane region" description="Helical" evidence="1">
    <location>
        <begin position="368"/>
        <end position="386"/>
    </location>
</feature>
<feature type="transmembrane region" description="Helical" evidence="1">
    <location>
        <begin position="184"/>
        <end position="204"/>
    </location>
</feature>
<evidence type="ECO:0000313" key="3">
    <source>
        <dbReference type="EMBL" id="MFG6447355.1"/>
    </source>
</evidence>
<dbReference type="InterPro" id="IPR025513">
    <property type="entry name" value="DUF4401"/>
</dbReference>
<comment type="caution">
    <text evidence="3">The sequence shown here is derived from an EMBL/GenBank/DDBJ whole genome shotgun (WGS) entry which is preliminary data.</text>
</comment>